<sequence>MEHKERLAKIRDDMRLDQAGTGSDDSSQSWAVRRVRQLDILKQLIQKKEAIGSDIAKCASQLDMFFNTASSELKVTLEYRSDLANGLTQLDKPHT</sequence>
<dbReference type="Proteomes" id="UP001320706">
    <property type="component" value="Unassembled WGS sequence"/>
</dbReference>
<proteinExistence type="predicted"/>
<protein>
    <submittedName>
        <fullName evidence="1">Uncharacterized protein</fullName>
    </submittedName>
</protein>
<evidence type="ECO:0000313" key="1">
    <source>
        <dbReference type="EMBL" id="KAK8216721.1"/>
    </source>
</evidence>
<keyword evidence="2" id="KW-1185">Reference proteome</keyword>
<evidence type="ECO:0000313" key="2">
    <source>
        <dbReference type="Proteomes" id="UP001320706"/>
    </source>
</evidence>
<comment type="caution">
    <text evidence="1">The sequence shown here is derived from an EMBL/GenBank/DDBJ whole genome shotgun (WGS) entry which is preliminary data.</text>
</comment>
<accession>A0ACC3SJ32</accession>
<gene>
    <name evidence="1" type="ORF">M8818_001684</name>
</gene>
<name>A0ACC3SJ32_9PEZI</name>
<dbReference type="EMBL" id="JAMKPW020000007">
    <property type="protein sequence ID" value="KAK8216721.1"/>
    <property type="molecule type" value="Genomic_DNA"/>
</dbReference>
<organism evidence="1 2">
    <name type="scientific">Zalaria obscura</name>
    <dbReference type="NCBI Taxonomy" id="2024903"/>
    <lineage>
        <taxon>Eukaryota</taxon>
        <taxon>Fungi</taxon>
        <taxon>Dikarya</taxon>
        <taxon>Ascomycota</taxon>
        <taxon>Pezizomycotina</taxon>
        <taxon>Dothideomycetes</taxon>
        <taxon>Dothideomycetidae</taxon>
        <taxon>Dothideales</taxon>
        <taxon>Zalariaceae</taxon>
        <taxon>Zalaria</taxon>
    </lineage>
</organism>
<reference evidence="1" key="1">
    <citation type="submission" date="2024-02" db="EMBL/GenBank/DDBJ databases">
        <title>Metagenome Assembled Genome of Zalaria obscura JY119.</title>
        <authorList>
            <person name="Vighnesh L."/>
            <person name="Jagadeeshwari U."/>
            <person name="Venkata Ramana C."/>
            <person name="Sasikala C."/>
        </authorList>
    </citation>
    <scope>NUCLEOTIDE SEQUENCE</scope>
    <source>
        <strain evidence="1">JY119</strain>
    </source>
</reference>